<protein>
    <submittedName>
        <fullName evidence="1">Uncharacterized protein</fullName>
    </submittedName>
</protein>
<gene>
    <name evidence="1" type="ORF">EVG20_g11505</name>
</gene>
<reference evidence="1 2" key="1">
    <citation type="submission" date="2019-02" db="EMBL/GenBank/DDBJ databases">
        <title>Genome sequencing of the rare red list fungi Dentipellis fragilis.</title>
        <authorList>
            <person name="Buettner E."/>
            <person name="Kellner H."/>
        </authorList>
    </citation>
    <scope>NUCLEOTIDE SEQUENCE [LARGE SCALE GENOMIC DNA]</scope>
    <source>
        <strain evidence="1 2">DSM 105465</strain>
    </source>
</reference>
<dbReference type="Proteomes" id="UP000298327">
    <property type="component" value="Unassembled WGS sequence"/>
</dbReference>
<proteinExistence type="predicted"/>
<dbReference type="EMBL" id="SEOQ01001822">
    <property type="protein sequence ID" value="TFY50457.1"/>
    <property type="molecule type" value="Genomic_DNA"/>
</dbReference>
<organism evidence="1 2">
    <name type="scientific">Dentipellis fragilis</name>
    <dbReference type="NCBI Taxonomy" id="205917"/>
    <lineage>
        <taxon>Eukaryota</taxon>
        <taxon>Fungi</taxon>
        <taxon>Dikarya</taxon>
        <taxon>Basidiomycota</taxon>
        <taxon>Agaricomycotina</taxon>
        <taxon>Agaricomycetes</taxon>
        <taxon>Russulales</taxon>
        <taxon>Hericiaceae</taxon>
        <taxon>Dentipellis</taxon>
    </lineage>
</organism>
<comment type="caution">
    <text evidence="1">The sequence shown here is derived from an EMBL/GenBank/DDBJ whole genome shotgun (WGS) entry which is preliminary data.</text>
</comment>
<evidence type="ECO:0000313" key="1">
    <source>
        <dbReference type="EMBL" id="TFY50457.1"/>
    </source>
</evidence>
<evidence type="ECO:0000313" key="2">
    <source>
        <dbReference type="Proteomes" id="UP000298327"/>
    </source>
</evidence>
<name>A0A4Y9XMA0_9AGAM</name>
<keyword evidence="2" id="KW-1185">Reference proteome</keyword>
<accession>A0A4Y9XMA0</accession>
<dbReference type="AlphaFoldDB" id="A0A4Y9XMA0"/>
<sequence>MTPMWSARCAGTWGSARDAAETWLVAVAKALCDNADDGDVQFKERDSTNGFMRDEKRAACLALFTDFGQGYFFLAVRWHGVQQLLLYIASRVCREGLMQPCAEVLVRILHQALRSPRRRPRGKSLRKSPGVDTGRRKLLVATSRASSTSWKFAGRDLHLLQQERPSALEDPHLAFASARILHHPFFVRSARALTSFEFGSRRYGAYIDWQAADFRIIASPARTIAGYDPGRAPTPSVSQCLAIIVKA</sequence>